<dbReference type="Gene3D" id="3.30.565.10">
    <property type="entry name" value="Histidine kinase-like ATPase, C-terminal domain"/>
    <property type="match status" value="1"/>
</dbReference>
<dbReference type="SUPFAM" id="SSF101898">
    <property type="entry name" value="NHL repeat"/>
    <property type="match status" value="1"/>
</dbReference>
<dbReference type="EC" id="2.7.13.3" evidence="2"/>
<dbReference type="InterPro" id="IPR036097">
    <property type="entry name" value="HisK_dim/P_sf"/>
</dbReference>
<feature type="domain" description="Histidine kinase" evidence="6">
    <location>
        <begin position="884"/>
        <end position="1114"/>
    </location>
</feature>
<dbReference type="InterPro" id="IPR011123">
    <property type="entry name" value="Y_Y_Y"/>
</dbReference>
<dbReference type="InterPro" id="IPR003594">
    <property type="entry name" value="HATPase_dom"/>
</dbReference>
<dbReference type="PANTHER" id="PTHR43547:SF2">
    <property type="entry name" value="HYBRID SIGNAL TRANSDUCTION HISTIDINE KINASE C"/>
    <property type="match status" value="1"/>
</dbReference>
<reference evidence="7" key="1">
    <citation type="submission" date="2023-02" db="EMBL/GenBank/DDBJ databases">
        <title>Tahibacter soli sp. nov. isolated from soil.</title>
        <authorList>
            <person name="Baek J.H."/>
            <person name="Lee J.K."/>
            <person name="Choi D.G."/>
            <person name="Jeon C.O."/>
        </authorList>
    </citation>
    <scope>NUCLEOTIDE SEQUENCE</scope>
    <source>
        <strain evidence="7">BL</strain>
    </source>
</reference>
<keyword evidence="8" id="KW-1185">Reference proteome</keyword>
<evidence type="ECO:0000256" key="3">
    <source>
        <dbReference type="ARBA" id="ARBA00022553"/>
    </source>
</evidence>
<evidence type="ECO:0000256" key="2">
    <source>
        <dbReference type="ARBA" id="ARBA00012438"/>
    </source>
</evidence>
<feature type="chain" id="PRO_5040764250" description="histidine kinase" evidence="5">
    <location>
        <begin position="22"/>
        <end position="1114"/>
    </location>
</feature>
<evidence type="ECO:0000256" key="4">
    <source>
        <dbReference type="SAM" id="Coils"/>
    </source>
</evidence>
<dbReference type="Pfam" id="PF07494">
    <property type="entry name" value="Reg_prop"/>
    <property type="match status" value="4"/>
</dbReference>
<dbReference type="PROSITE" id="PS50109">
    <property type="entry name" value="HIS_KIN"/>
    <property type="match status" value="1"/>
</dbReference>
<dbReference type="AlphaFoldDB" id="A0A9X3YK01"/>
<dbReference type="InterPro" id="IPR013783">
    <property type="entry name" value="Ig-like_fold"/>
</dbReference>
<dbReference type="InterPro" id="IPR004358">
    <property type="entry name" value="Sig_transdc_His_kin-like_C"/>
</dbReference>
<dbReference type="PANTHER" id="PTHR43547">
    <property type="entry name" value="TWO-COMPONENT HISTIDINE KINASE"/>
    <property type="match status" value="1"/>
</dbReference>
<dbReference type="RefSeq" id="WP_263544684.1">
    <property type="nucleotide sequence ID" value="NZ_JAOVZO020000015.1"/>
</dbReference>
<dbReference type="SUPFAM" id="SSF63829">
    <property type="entry name" value="Calcium-dependent phosphotriesterase"/>
    <property type="match status" value="2"/>
</dbReference>
<keyword evidence="4" id="KW-0175">Coiled coil</keyword>
<sequence>MNARRRCAFAAFAVFAQTAVAAVPSVDAVRFRNYGVDDGLSHNRVRAFAQDGQGYLWIATRDGLNRFDGARFRVYRHDRDDPHSLPDNVVMTLATTRDGTLWIGTAGGGLARYDAARDRFERYRAGDATGLAGDQIRALHVDAAGALWVGSFGIGVQRFDPATGRASDLPFGRPEALAGVHGYVDLPGGGMLFAAGSNVWRWNGGDTIAPLLDTAGVRHPAERSTRGRDGDLWVALVAGGLLRFDADGRERRRYGAADGLGSDVVTSLLQSREGDLWIGTQLGVARYDRDADRFVAIRHDAGDRTTPPPESHALFEDADGLVWTGSGTSGIGVHDPDGEAVSVYRRRADGLPSSRVQAVTVEPDGAFWLGFGDAGVVRYAPERGVVERLDRKSGLASDAVAALARGRDGALWIGHVANGLDRLDANGAIRHYASVEGDPGSLPANLVNALAVDAAGTLWVASDGGGLASLCDGCDAFVRYADAGDDRFDFARATTTSLAIARDGAVWFGLFGGGVARLDPATRRIRRYAAAAGGAGPSNDVVRSLLADANGDLWIGSAGGLDRLDVAATGEARFVAQRGEGWRGREHVVCLAAAAHDELWVGTTTGLVRYRPSDGAFALPAALGRIDRAGFAAGACDARDGKVYFGGVEGLIAFAPADLPPPRAPGPVVLTDFLLFNRPVDVRPDAADAPLTRAIAQTPLLRLDHRQNVFGFGFAALDYRDPAGVAYRYRLDGLNDDWIPVLPGRRDAVFSGVPAGRYRLRVQAERAGAAPSETTLEISISPPPWRSPWAYAAYASLAALALGALWRRYERRLAYERSVAAQIRRSEEELRRMNEELESRVASRTSDLVAANETLSGTLERLRETQRQLVEAEKLASLGGLVAGVAHEINTPLGVCLTAASHLAEESRVTRERLARSELTRSQLDAYQNGASEAAEIIVRNLQRADRLVRGFKQTAVDQAVDEIGDIDLEQAVANALALIGPLLRGTPHRIVVDCAETVVVRAPPGALYQIVSNLVLNAVQHAFAQGETGTIAIAVARDGDGVSLSVRDDGRGMDEAERSRVFEPFFTTRRGQGGTGLGLHVVYTLATQVLKGRIDCDSTRGRGTCFRVRWQAD</sequence>
<evidence type="ECO:0000313" key="8">
    <source>
        <dbReference type="Proteomes" id="UP001139971"/>
    </source>
</evidence>
<dbReference type="SMART" id="SM00387">
    <property type="entry name" value="HATPase_c"/>
    <property type="match status" value="1"/>
</dbReference>
<dbReference type="InterPro" id="IPR003661">
    <property type="entry name" value="HisK_dim/P_dom"/>
</dbReference>
<dbReference type="SUPFAM" id="SSF47384">
    <property type="entry name" value="Homodimeric domain of signal transducing histidine kinase"/>
    <property type="match status" value="1"/>
</dbReference>
<comment type="catalytic activity">
    <reaction evidence="1">
        <text>ATP + protein L-histidine = ADP + protein N-phospho-L-histidine.</text>
        <dbReference type="EC" id="2.7.13.3"/>
    </reaction>
</comment>
<evidence type="ECO:0000313" key="7">
    <source>
        <dbReference type="EMBL" id="MDC8012994.1"/>
    </source>
</evidence>
<comment type="caution">
    <text evidence="7">The sequence shown here is derived from an EMBL/GenBank/DDBJ whole genome shotgun (WGS) entry which is preliminary data.</text>
</comment>
<dbReference type="PRINTS" id="PR00344">
    <property type="entry name" value="BCTRLSENSOR"/>
</dbReference>
<dbReference type="InterPro" id="IPR015943">
    <property type="entry name" value="WD40/YVTN_repeat-like_dom_sf"/>
</dbReference>
<gene>
    <name evidence="7" type="ORF">OD750_010605</name>
</gene>
<dbReference type="Proteomes" id="UP001139971">
    <property type="component" value="Unassembled WGS sequence"/>
</dbReference>
<keyword evidence="3" id="KW-0597">Phosphoprotein</keyword>
<name>A0A9X3YK01_9GAMM</name>
<feature type="signal peptide" evidence="5">
    <location>
        <begin position="1"/>
        <end position="21"/>
    </location>
</feature>
<dbReference type="GO" id="GO:0000155">
    <property type="term" value="F:phosphorelay sensor kinase activity"/>
    <property type="evidence" value="ECO:0007669"/>
    <property type="project" value="InterPro"/>
</dbReference>
<evidence type="ECO:0000256" key="1">
    <source>
        <dbReference type="ARBA" id="ARBA00000085"/>
    </source>
</evidence>
<dbReference type="Gene3D" id="1.10.287.130">
    <property type="match status" value="1"/>
</dbReference>
<dbReference type="Pfam" id="PF02518">
    <property type="entry name" value="HATPase_c"/>
    <property type="match status" value="1"/>
</dbReference>
<dbReference type="EMBL" id="JAOVZO020000015">
    <property type="protein sequence ID" value="MDC8012994.1"/>
    <property type="molecule type" value="Genomic_DNA"/>
</dbReference>
<evidence type="ECO:0000256" key="5">
    <source>
        <dbReference type="SAM" id="SignalP"/>
    </source>
</evidence>
<accession>A0A9X3YK01</accession>
<dbReference type="Gene3D" id="2.60.40.10">
    <property type="entry name" value="Immunoglobulins"/>
    <property type="match status" value="1"/>
</dbReference>
<keyword evidence="5" id="KW-0732">Signal</keyword>
<dbReference type="Pfam" id="PF07495">
    <property type="entry name" value="Y_Y_Y"/>
    <property type="match status" value="1"/>
</dbReference>
<dbReference type="InterPro" id="IPR036890">
    <property type="entry name" value="HATPase_C_sf"/>
</dbReference>
<feature type="coiled-coil region" evidence="4">
    <location>
        <begin position="816"/>
        <end position="875"/>
    </location>
</feature>
<dbReference type="SUPFAM" id="SSF55874">
    <property type="entry name" value="ATPase domain of HSP90 chaperone/DNA topoisomerase II/histidine kinase"/>
    <property type="match status" value="1"/>
</dbReference>
<dbReference type="Gene3D" id="2.130.10.10">
    <property type="entry name" value="YVTN repeat-like/Quinoprotein amine dehydrogenase"/>
    <property type="match status" value="4"/>
</dbReference>
<dbReference type="InterPro" id="IPR005467">
    <property type="entry name" value="His_kinase_dom"/>
</dbReference>
<dbReference type="CDD" id="cd00082">
    <property type="entry name" value="HisKA"/>
    <property type="match status" value="1"/>
</dbReference>
<dbReference type="InterPro" id="IPR011110">
    <property type="entry name" value="Reg_prop"/>
</dbReference>
<evidence type="ECO:0000259" key="6">
    <source>
        <dbReference type="PROSITE" id="PS50109"/>
    </source>
</evidence>
<proteinExistence type="predicted"/>
<organism evidence="7 8">
    <name type="scientific">Tahibacter soli</name>
    <dbReference type="NCBI Taxonomy" id="2983605"/>
    <lineage>
        <taxon>Bacteria</taxon>
        <taxon>Pseudomonadati</taxon>
        <taxon>Pseudomonadota</taxon>
        <taxon>Gammaproteobacteria</taxon>
        <taxon>Lysobacterales</taxon>
        <taxon>Rhodanobacteraceae</taxon>
        <taxon>Tahibacter</taxon>
    </lineage>
</organism>
<protein>
    <recommendedName>
        <fullName evidence="2">histidine kinase</fullName>
        <ecNumber evidence="2">2.7.13.3</ecNumber>
    </recommendedName>
</protein>